<dbReference type="SMART" id="SM00304">
    <property type="entry name" value="HAMP"/>
    <property type="match status" value="2"/>
</dbReference>
<dbReference type="InterPro" id="IPR052016">
    <property type="entry name" value="Bact_Sigma-Reg"/>
</dbReference>
<dbReference type="PROSITE" id="PS50885">
    <property type="entry name" value="HAMP"/>
    <property type="match status" value="1"/>
</dbReference>
<proteinExistence type="predicted"/>
<keyword evidence="5" id="KW-1185">Reference proteome</keyword>
<protein>
    <submittedName>
        <fullName evidence="4">Serine phosphatase</fullName>
    </submittedName>
</protein>
<evidence type="ECO:0000256" key="1">
    <source>
        <dbReference type="ARBA" id="ARBA00022801"/>
    </source>
</evidence>
<keyword evidence="2" id="KW-1133">Transmembrane helix</keyword>
<gene>
    <name evidence="4" type="ORF">CRT60_07420</name>
</gene>
<evidence type="ECO:0000313" key="5">
    <source>
        <dbReference type="Proteomes" id="UP000225379"/>
    </source>
</evidence>
<dbReference type="Gene3D" id="3.60.40.10">
    <property type="entry name" value="PPM-type phosphatase domain"/>
    <property type="match status" value="1"/>
</dbReference>
<dbReference type="Pfam" id="PF00672">
    <property type="entry name" value="HAMP"/>
    <property type="match status" value="1"/>
</dbReference>
<dbReference type="Gene3D" id="6.10.340.10">
    <property type="match status" value="1"/>
</dbReference>
<organism evidence="4 5">
    <name type="scientific">Azospirillum palustre</name>
    <dbReference type="NCBI Taxonomy" id="2044885"/>
    <lineage>
        <taxon>Bacteria</taxon>
        <taxon>Pseudomonadati</taxon>
        <taxon>Pseudomonadota</taxon>
        <taxon>Alphaproteobacteria</taxon>
        <taxon>Rhodospirillales</taxon>
        <taxon>Azospirillaceae</taxon>
        <taxon>Azospirillum</taxon>
    </lineage>
</organism>
<dbReference type="SUPFAM" id="SSF158472">
    <property type="entry name" value="HAMP domain-like"/>
    <property type="match status" value="1"/>
</dbReference>
<accession>A0A2B8BK71</accession>
<dbReference type="Pfam" id="PF07228">
    <property type="entry name" value="SpoIIE"/>
    <property type="match status" value="1"/>
</dbReference>
<reference evidence="5" key="1">
    <citation type="submission" date="2017-10" db="EMBL/GenBank/DDBJ databases">
        <authorList>
            <person name="Kravchenko I.K."/>
            <person name="Grouzdev D.S."/>
        </authorList>
    </citation>
    <scope>NUCLEOTIDE SEQUENCE [LARGE SCALE GENOMIC DNA]</scope>
    <source>
        <strain evidence="5">B2</strain>
    </source>
</reference>
<evidence type="ECO:0000313" key="4">
    <source>
        <dbReference type="EMBL" id="PGH57802.1"/>
    </source>
</evidence>
<comment type="caution">
    <text evidence="4">The sequence shown here is derived from an EMBL/GenBank/DDBJ whole genome shotgun (WGS) entry which is preliminary data.</text>
</comment>
<keyword evidence="2" id="KW-0812">Transmembrane</keyword>
<dbReference type="PANTHER" id="PTHR43156:SF9">
    <property type="entry name" value="HAMP DOMAIN-CONTAINING PROTEIN"/>
    <property type="match status" value="1"/>
</dbReference>
<dbReference type="InterPro" id="IPR001932">
    <property type="entry name" value="PPM-type_phosphatase-like_dom"/>
</dbReference>
<name>A0A2B8BK71_9PROT</name>
<dbReference type="PANTHER" id="PTHR43156">
    <property type="entry name" value="STAGE II SPORULATION PROTEIN E-RELATED"/>
    <property type="match status" value="1"/>
</dbReference>
<feature type="transmembrane region" description="Helical" evidence="2">
    <location>
        <begin position="272"/>
        <end position="291"/>
    </location>
</feature>
<dbReference type="Proteomes" id="UP000225379">
    <property type="component" value="Unassembled WGS sequence"/>
</dbReference>
<evidence type="ECO:0000256" key="2">
    <source>
        <dbReference type="SAM" id="Phobius"/>
    </source>
</evidence>
<dbReference type="GO" id="GO:0007165">
    <property type="term" value="P:signal transduction"/>
    <property type="evidence" value="ECO:0007669"/>
    <property type="project" value="InterPro"/>
</dbReference>
<dbReference type="EMBL" id="PDKW01000039">
    <property type="protein sequence ID" value="PGH57802.1"/>
    <property type="molecule type" value="Genomic_DNA"/>
</dbReference>
<sequence>MRMGIMGAGTTGAGLGGRMFVFAAGAVLAVLATAVLFAVLWGDRTAERRVAEETRVAQRLWESLMEEEAIVMQRAAADPLLVAAMDRNNGQAAAARLPLLGFSSAALVNSVGQPLISVPAPAEKRLIDERRVAQVLAQNDAYTGLVVVGGAVQHMVAAPFGETRPADRVVLTLRTVQPSLTVLARVLGGSAYLVDGNGALYDRAGALPWEDVQPSLGGGGGGDHAKVHRSGRSFEVRTLRLADPAGGNTLALVVARESTLEDMATSLFDTSAILVLMTVLAASLFGLEWFFRRSLAPIHASLSALSALADGNTNVAVLGAERSDEAGRLARTVEVFRNRSRALQDAEARRGRHWLRQQSFIRKQMLRMAETLPDQGRVELLGDLDRIESVTGRGDGAGGDGAGGLAVAFEVMAERVRSQHAALDGMVVQLRASLDTKTELVELQKQFEIARRMQEAILPGGLPARPDLAAAGLLLPAAEFDGSFYDFFLADDDTLVVLLGQVSGGGLAGGFMTVTARTAVRALASAGLGPGACLTGANRLLAADNAAGLRIGLAMGVVTLRNRRFVFAGAGVPAPFLARRLGDVVDLPVAENAPLGLDPGLTVAETAFDLPVPSTLVLCGSGLLDGTNRFDVPFGRTHMGDVLSGLDDLSADSTVAAVQAALFEHAGGRTVPMARDRTCLAVRVRV</sequence>
<dbReference type="InterPro" id="IPR003660">
    <property type="entry name" value="HAMP_dom"/>
</dbReference>
<feature type="domain" description="HAMP" evidence="3">
    <location>
        <begin position="292"/>
        <end position="345"/>
    </location>
</feature>
<dbReference type="SMART" id="SM00331">
    <property type="entry name" value="PP2C_SIG"/>
    <property type="match status" value="1"/>
</dbReference>
<dbReference type="GO" id="GO:0016020">
    <property type="term" value="C:membrane"/>
    <property type="evidence" value="ECO:0007669"/>
    <property type="project" value="InterPro"/>
</dbReference>
<keyword evidence="2" id="KW-0472">Membrane</keyword>
<feature type="transmembrane region" description="Helical" evidence="2">
    <location>
        <begin position="20"/>
        <end position="41"/>
    </location>
</feature>
<dbReference type="AlphaFoldDB" id="A0A2B8BK71"/>
<dbReference type="InterPro" id="IPR036457">
    <property type="entry name" value="PPM-type-like_dom_sf"/>
</dbReference>
<evidence type="ECO:0000259" key="3">
    <source>
        <dbReference type="PROSITE" id="PS50885"/>
    </source>
</evidence>
<dbReference type="RefSeq" id="WP_098735792.1">
    <property type="nucleotide sequence ID" value="NZ_PDKW01000039.1"/>
</dbReference>
<dbReference type="GO" id="GO:0016791">
    <property type="term" value="F:phosphatase activity"/>
    <property type="evidence" value="ECO:0007669"/>
    <property type="project" value="TreeGrafter"/>
</dbReference>
<dbReference type="OrthoDB" id="9802500at2"/>
<keyword evidence="1" id="KW-0378">Hydrolase</keyword>